<sequence length="106" mass="11490">MRVLIPDNILLDPSALRHASTSMPSSFPKILIITKASKTQRRAAAEGVPHQSTHQESGLMIADLAVGHSFVGAEALSQCSSRQDKPNNRKKKEKRKKSSAGRSGQD</sequence>
<feature type="region of interest" description="Disordered" evidence="1">
    <location>
        <begin position="75"/>
        <end position="106"/>
    </location>
</feature>
<dbReference type="RefSeq" id="XP_022474813.1">
    <property type="nucleotide sequence ID" value="XM_022618713.1"/>
</dbReference>
<evidence type="ECO:0000313" key="2">
    <source>
        <dbReference type="EMBL" id="OHE97660.1"/>
    </source>
</evidence>
<dbReference type="EMBL" id="MJBS01000055">
    <property type="protein sequence ID" value="OHE97660.1"/>
    <property type="molecule type" value="Genomic_DNA"/>
</dbReference>
<proteinExistence type="predicted"/>
<protein>
    <submittedName>
        <fullName evidence="2">Uncharacterized protein</fullName>
    </submittedName>
</protein>
<dbReference type="GeneID" id="34560223"/>
<gene>
    <name evidence="2" type="ORF">CORC01_07075</name>
</gene>
<feature type="compositionally biased region" description="Basic residues" evidence="1">
    <location>
        <begin position="88"/>
        <end position="99"/>
    </location>
</feature>
<evidence type="ECO:0000256" key="1">
    <source>
        <dbReference type="SAM" id="MobiDB-lite"/>
    </source>
</evidence>
<accession>A0A1G4B876</accession>
<reference evidence="2 3" key="1">
    <citation type="submission" date="2016-09" db="EMBL/GenBank/DDBJ databases">
        <authorList>
            <person name="Capua I."/>
            <person name="De Benedictis P."/>
            <person name="Joannis T."/>
            <person name="Lombin L.H."/>
            <person name="Cattoli G."/>
        </authorList>
    </citation>
    <scope>NUCLEOTIDE SEQUENCE [LARGE SCALE GENOMIC DNA]</scope>
    <source>
        <strain evidence="2 3">IMI 309357</strain>
    </source>
</reference>
<dbReference type="Proteomes" id="UP000176998">
    <property type="component" value="Unassembled WGS sequence"/>
</dbReference>
<evidence type="ECO:0000313" key="3">
    <source>
        <dbReference type="Proteomes" id="UP000176998"/>
    </source>
</evidence>
<dbReference type="AlphaFoldDB" id="A0A1G4B876"/>
<organism evidence="2 3">
    <name type="scientific">Colletotrichum orchidophilum</name>
    <dbReference type="NCBI Taxonomy" id="1209926"/>
    <lineage>
        <taxon>Eukaryota</taxon>
        <taxon>Fungi</taxon>
        <taxon>Dikarya</taxon>
        <taxon>Ascomycota</taxon>
        <taxon>Pezizomycotina</taxon>
        <taxon>Sordariomycetes</taxon>
        <taxon>Hypocreomycetidae</taxon>
        <taxon>Glomerellales</taxon>
        <taxon>Glomerellaceae</taxon>
        <taxon>Colletotrichum</taxon>
    </lineage>
</organism>
<name>A0A1G4B876_9PEZI</name>
<keyword evidence="3" id="KW-1185">Reference proteome</keyword>
<comment type="caution">
    <text evidence="2">The sequence shown here is derived from an EMBL/GenBank/DDBJ whole genome shotgun (WGS) entry which is preliminary data.</text>
</comment>